<dbReference type="GO" id="GO:0033281">
    <property type="term" value="C:TAT protein transport complex"/>
    <property type="evidence" value="ECO:0007669"/>
    <property type="project" value="UniProtKB-UniRule"/>
</dbReference>
<evidence type="ECO:0000256" key="3">
    <source>
        <dbReference type="ARBA" id="ARBA00022989"/>
    </source>
</evidence>
<keyword evidence="5" id="KW-0811">Translocation</keyword>
<protein>
    <recommendedName>
        <fullName evidence="5">Sec-independent protein translocase protein TatC</fullName>
    </recommendedName>
</protein>
<keyword evidence="5" id="KW-1003">Cell membrane</keyword>
<keyword evidence="5" id="KW-0653">Protein transport</keyword>
<feature type="transmembrane region" description="Helical" evidence="5">
    <location>
        <begin position="188"/>
        <end position="203"/>
    </location>
</feature>
<comment type="subcellular location">
    <subcellularLocation>
        <location evidence="5">Cell membrane</location>
        <topology evidence="5">Multi-pass membrane protein</topology>
    </subcellularLocation>
    <subcellularLocation>
        <location evidence="1">Membrane</location>
        <topology evidence="1">Multi-pass membrane protein</topology>
    </subcellularLocation>
</comment>
<keyword evidence="3 5" id="KW-1133">Transmembrane helix</keyword>
<organism evidence="6 7">
    <name type="scientific">Candidatus Korobacter versatilis</name>
    <dbReference type="NCBI Taxonomy" id="658062"/>
    <lineage>
        <taxon>Bacteria</taxon>
        <taxon>Pseudomonadati</taxon>
        <taxon>Acidobacteriota</taxon>
        <taxon>Terriglobia</taxon>
        <taxon>Terriglobales</taxon>
        <taxon>Candidatus Korobacteraceae</taxon>
        <taxon>Candidatus Korobacter</taxon>
    </lineage>
</organism>
<comment type="caution">
    <text evidence="6">The sequence shown here is derived from an EMBL/GenBank/DDBJ whole genome shotgun (WGS) entry which is preliminary data.</text>
</comment>
<evidence type="ECO:0000256" key="5">
    <source>
        <dbReference type="HAMAP-Rule" id="MF_00902"/>
    </source>
</evidence>
<keyword evidence="4 5" id="KW-0472">Membrane</keyword>
<comment type="similarity">
    <text evidence="5">Belongs to the TatC family.</text>
</comment>
<sequence>MSFLQHLEELRKRLIWSLLGIAVGFGACWYYSERIFGWMQKPIVAALSRHKLDTQLVYTSPTEPFNIYLKIGLIAGIFVASPWVLYQVWQFISPGLYRKEKKYVVPFMFSTVGLFVMGGAFGYFVVYPAALEFLIGYGQQFKPMITIDKYTDLFLTVILGMGVIFEMPILIFFLAVMGVVSAGFLWRNFRYSILIIFIIAGILTPTTDIMNMCIFAAPMIVLYIASIGIAFLVHPSRRNARENTA</sequence>
<evidence type="ECO:0000256" key="1">
    <source>
        <dbReference type="ARBA" id="ARBA00004141"/>
    </source>
</evidence>
<evidence type="ECO:0000256" key="4">
    <source>
        <dbReference type="ARBA" id="ARBA00023136"/>
    </source>
</evidence>
<feature type="transmembrane region" description="Helical" evidence="5">
    <location>
        <begin position="209"/>
        <end position="233"/>
    </location>
</feature>
<feature type="transmembrane region" description="Helical" evidence="5">
    <location>
        <begin position="107"/>
        <end position="130"/>
    </location>
</feature>
<dbReference type="NCBIfam" id="TIGR00945">
    <property type="entry name" value="tatC"/>
    <property type="match status" value="1"/>
</dbReference>
<feature type="transmembrane region" description="Helical" evidence="5">
    <location>
        <begin position="14"/>
        <end position="32"/>
    </location>
</feature>
<evidence type="ECO:0000256" key="2">
    <source>
        <dbReference type="ARBA" id="ARBA00022692"/>
    </source>
</evidence>
<evidence type="ECO:0000313" key="6">
    <source>
        <dbReference type="EMBL" id="MBI2678792.1"/>
    </source>
</evidence>
<dbReference type="PANTHER" id="PTHR30371:SF0">
    <property type="entry name" value="SEC-INDEPENDENT PROTEIN TRANSLOCASE PROTEIN TATC, CHLOROPLASTIC-RELATED"/>
    <property type="match status" value="1"/>
</dbReference>
<keyword evidence="2 5" id="KW-0812">Transmembrane</keyword>
<dbReference type="GO" id="GO:0043953">
    <property type="term" value="P:protein transport by the Tat complex"/>
    <property type="evidence" value="ECO:0007669"/>
    <property type="project" value="UniProtKB-UniRule"/>
</dbReference>
<comment type="function">
    <text evidence="5">Part of the twin-arginine translocation (Tat) system that transports large folded proteins containing a characteristic twin-arginine motif in their signal peptide across membranes.</text>
</comment>
<dbReference type="EMBL" id="JACPNR010000010">
    <property type="protein sequence ID" value="MBI2678792.1"/>
    <property type="molecule type" value="Genomic_DNA"/>
</dbReference>
<feature type="transmembrane region" description="Helical" evidence="5">
    <location>
        <begin position="67"/>
        <end position="86"/>
    </location>
</feature>
<keyword evidence="5" id="KW-0813">Transport</keyword>
<gene>
    <name evidence="5 6" type="primary">tatC</name>
    <name evidence="6" type="ORF">HYX28_08425</name>
</gene>
<reference evidence="6" key="1">
    <citation type="submission" date="2020-07" db="EMBL/GenBank/DDBJ databases">
        <title>Huge and variable diversity of episymbiotic CPR bacteria and DPANN archaea in groundwater ecosystems.</title>
        <authorList>
            <person name="He C.Y."/>
            <person name="Keren R."/>
            <person name="Whittaker M."/>
            <person name="Farag I.F."/>
            <person name="Doudna J."/>
            <person name="Cate J.H.D."/>
            <person name="Banfield J.F."/>
        </authorList>
    </citation>
    <scope>NUCLEOTIDE SEQUENCE</scope>
    <source>
        <strain evidence="6">NC_groundwater_580_Pr5_B-0.1um_64_19</strain>
    </source>
</reference>
<dbReference type="GO" id="GO:0009977">
    <property type="term" value="F:proton motive force dependent protein transmembrane transporter activity"/>
    <property type="evidence" value="ECO:0007669"/>
    <property type="project" value="TreeGrafter"/>
</dbReference>
<dbReference type="HAMAP" id="MF_00902">
    <property type="entry name" value="TatC"/>
    <property type="match status" value="1"/>
</dbReference>
<accession>A0A932EPZ4</accession>
<name>A0A932EPZ4_9BACT</name>
<dbReference type="GO" id="GO:0065002">
    <property type="term" value="P:intracellular protein transmembrane transport"/>
    <property type="evidence" value="ECO:0007669"/>
    <property type="project" value="TreeGrafter"/>
</dbReference>
<dbReference type="PROSITE" id="PS01218">
    <property type="entry name" value="TATC"/>
    <property type="match status" value="1"/>
</dbReference>
<dbReference type="Pfam" id="PF00902">
    <property type="entry name" value="TatC"/>
    <property type="match status" value="1"/>
</dbReference>
<dbReference type="InterPro" id="IPR019820">
    <property type="entry name" value="Sec-indep_translocase_CS"/>
</dbReference>
<comment type="subunit">
    <text evidence="5">Forms a complex with TatA.</text>
</comment>
<dbReference type="PRINTS" id="PR01840">
    <property type="entry name" value="TATCFAMILY"/>
</dbReference>
<feature type="transmembrane region" description="Helical" evidence="5">
    <location>
        <begin position="150"/>
        <end position="176"/>
    </location>
</feature>
<proteinExistence type="inferred from homology"/>
<dbReference type="InterPro" id="IPR002033">
    <property type="entry name" value="TatC"/>
</dbReference>
<dbReference type="PANTHER" id="PTHR30371">
    <property type="entry name" value="SEC-INDEPENDENT PROTEIN TRANSLOCASE PROTEIN TATC"/>
    <property type="match status" value="1"/>
</dbReference>
<dbReference type="Proteomes" id="UP000779809">
    <property type="component" value="Unassembled WGS sequence"/>
</dbReference>
<dbReference type="AlphaFoldDB" id="A0A932EPZ4"/>
<evidence type="ECO:0000313" key="7">
    <source>
        <dbReference type="Proteomes" id="UP000779809"/>
    </source>
</evidence>